<dbReference type="GO" id="GO:0009052">
    <property type="term" value="P:pentose-phosphate shunt, non-oxidative branch"/>
    <property type="evidence" value="ECO:0007669"/>
    <property type="project" value="UniProtKB-UniRule"/>
</dbReference>
<dbReference type="FunFam" id="3.40.50.1360:FF:000001">
    <property type="entry name" value="Ribose-5-phosphate isomerase A"/>
    <property type="match status" value="1"/>
</dbReference>
<dbReference type="EC" id="5.3.1.6" evidence="3"/>
<organism evidence="4 5">
    <name type="scientific">Methanococcus voltae</name>
    <dbReference type="NCBI Taxonomy" id="2188"/>
    <lineage>
        <taxon>Archaea</taxon>
        <taxon>Methanobacteriati</taxon>
        <taxon>Methanobacteriota</taxon>
        <taxon>Methanomada group</taxon>
        <taxon>Methanococci</taxon>
        <taxon>Methanococcales</taxon>
        <taxon>Methanococcaceae</taxon>
        <taxon>Methanococcus</taxon>
    </lineage>
</organism>
<comment type="catalytic activity">
    <reaction evidence="1 3">
        <text>aldehydo-D-ribose 5-phosphate = D-ribulose 5-phosphate</text>
        <dbReference type="Rhea" id="RHEA:14657"/>
        <dbReference type="ChEBI" id="CHEBI:58121"/>
        <dbReference type="ChEBI" id="CHEBI:58273"/>
        <dbReference type="EC" id="5.3.1.6"/>
    </reaction>
</comment>
<dbReference type="GO" id="GO:0005829">
    <property type="term" value="C:cytosol"/>
    <property type="evidence" value="ECO:0007669"/>
    <property type="project" value="TreeGrafter"/>
</dbReference>
<feature type="active site" description="Proton acceptor" evidence="3">
    <location>
        <position position="114"/>
    </location>
</feature>
<dbReference type="Gene3D" id="3.40.50.1360">
    <property type="match status" value="1"/>
</dbReference>
<comment type="similarity">
    <text evidence="3">Belongs to the ribose 5-phosphate isomerase family.</text>
</comment>
<accession>A0A8J7RHI0</accession>
<dbReference type="NCBIfam" id="TIGR00021">
    <property type="entry name" value="rpiA"/>
    <property type="match status" value="1"/>
</dbReference>
<dbReference type="RefSeq" id="WP_209591472.1">
    <property type="nucleotide sequence ID" value="NZ_JAGGMU010000004.1"/>
</dbReference>
<dbReference type="PANTHER" id="PTHR11934">
    <property type="entry name" value="RIBOSE-5-PHOSPHATE ISOMERASE"/>
    <property type="match status" value="1"/>
</dbReference>
<dbReference type="OrthoDB" id="19013at2157"/>
<feature type="binding site" evidence="3">
    <location>
        <begin position="91"/>
        <end position="94"/>
    </location>
    <ligand>
        <name>substrate</name>
    </ligand>
</feature>
<feature type="binding site" evidence="3">
    <location>
        <position position="132"/>
    </location>
    <ligand>
        <name>substrate</name>
    </ligand>
</feature>
<sequence length="235" mass="25170">MAKKKSAETQDDLKLKVAQEASKLVKDEMVIGLGSGSTSNMFIKELGKRVLEEELYIYGVPTSFDAKMLASQCGIPLVSLDQAGQIDLAVDGADEVEEGTLSLIKGGGGCHTMEKVIDYCAKEFVVLVDESKVVPSLGENTPVPLEVLPFAYSTVLNTLLEMNTAPSIRVSGGKMGPVITDNGNMIIDVFTKIDEAAVKEKELNNIVGVVENGIFSKCDKVLVGNSSKKVKVLKK</sequence>
<dbReference type="SUPFAM" id="SSF75445">
    <property type="entry name" value="D-ribose-5-phosphate isomerase (RpiA), lid domain"/>
    <property type="match status" value="1"/>
</dbReference>
<evidence type="ECO:0000256" key="2">
    <source>
        <dbReference type="ARBA" id="ARBA00023235"/>
    </source>
</evidence>
<dbReference type="UniPathway" id="UPA00115">
    <property type="reaction ID" value="UER00412"/>
</dbReference>
<dbReference type="AlphaFoldDB" id="A0A8J7RHI0"/>
<dbReference type="PANTHER" id="PTHR11934:SF0">
    <property type="entry name" value="RIBOSE-5-PHOSPHATE ISOMERASE"/>
    <property type="match status" value="1"/>
</dbReference>
<protein>
    <recommendedName>
        <fullName evidence="3">Ribose-5-phosphate isomerase A</fullName>
        <ecNumber evidence="3">5.3.1.6</ecNumber>
    </recommendedName>
    <alternativeName>
        <fullName evidence="3">Phosphoriboisomerase A</fullName>
        <shortName evidence="3">PRI</shortName>
    </alternativeName>
</protein>
<comment type="subunit">
    <text evidence="3">Homodimer.</text>
</comment>
<dbReference type="InterPro" id="IPR004788">
    <property type="entry name" value="Ribose5P_isomerase_type_A"/>
</dbReference>
<proteinExistence type="inferred from homology"/>
<dbReference type="HAMAP" id="MF_00170">
    <property type="entry name" value="Rib_5P_isom_A"/>
    <property type="match status" value="1"/>
</dbReference>
<name>A0A8J7RHI0_METVO</name>
<comment type="caution">
    <text evidence="4">The sequence shown here is derived from an EMBL/GenBank/DDBJ whole genome shotgun (WGS) entry which is preliminary data.</text>
</comment>
<dbReference type="CDD" id="cd01398">
    <property type="entry name" value="RPI_A"/>
    <property type="match status" value="1"/>
</dbReference>
<dbReference type="InterPro" id="IPR037171">
    <property type="entry name" value="NagB/RpiA_transferase-like"/>
</dbReference>
<evidence type="ECO:0000256" key="3">
    <source>
        <dbReference type="HAMAP-Rule" id="MF_00170"/>
    </source>
</evidence>
<evidence type="ECO:0000313" key="5">
    <source>
        <dbReference type="Proteomes" id="UP000740329"/>
    </source>
</evidence>
<feature type="binding site" evidence="3">
    <location>
        <begin position="35"/>
        <end position="38"/>
    </location>
    <ligand>
        <name>substrate</name>
    </ligand>
</feature>
<comment type="function">
    <text evidence="3">Catalyzes the reversible conversion of ribose-5-phosphate to ribulose 5-phosphate.</text>
</comment>
<dbReference type="SUPFAM" id="SSF100950">
    <property type="entry name" value="NagB/RpiA/CoA transferase-like"/>
    <property type="match status" value="1"/>
</dbReference>
<feature type="binding site" evidence="3">
    <location>
        <begin position="105"/>
        <end position="108"/>
    </location>
    <ligand>
        <name>substrate</name>
    </ligand>
</feature>
<dbReference type="Gene3D" id="3.30.70.260">
    <property type="match status" value="1"/>
</dbReference>
<dbReference type="Pfam" id="PF06026">
    <property type="entry name" value="Rib_5-P_isom_A"/>
    <property type="match status" value="1"/>
</dbReference>
<dbReference type="Proteomes" id="UP000740329">
    <property type="component" value="Unassembled WGS sequence"/>
</dbReference>
<reference evidence="4" key="1">
    <citation type="submission" date="2021-03" db="EMBL/GenBank/DDBJ databases">
        <title>Genomic Encyclopedia of Type Strains, Phase IV (KMG-V): Genome sequencing to study the core and pangenomes of soil and plant-associated prokaryotes.</title>
        <authorList>
            <person name="Whitman W."/>
        </authorList>
    </citation>
    <scope>NUCLEOTIDE SEQUENCE</scope>
    <source>
        <strain evidence="4">C4</strain>
    </source>
</reference>
<comment type="pathway">
    <text evidence="3">Carbohydrate degradation; pentose phosphate pathway; D-ribose 5-phosphate from D-ribulose 5-phosphate (non-oxidative stage): step 1/1.</text>
</comment>
<dbReference type="GO" id="GO:0006014">
    <property type="term" value="P:D-ribose metabolic process"/>
    <property type="evidence" value="ECO:0007669"/>
    <property type="project" value="TreeGrafter"/>
</dbReference>
<keyword evidence="2 3" id="KW-0413">Isomerase</keyword>
<evidence type="ECO:0000313" key="4">
    <source>
        <dbReference type="EMBL" id="MBP2201952.1"/>
    </source>
</evidence>
<gene>
    <name evidence="3" type="primary">rpiA</name>
    <name evidence="4" type="ORF">J3E07_001392</name>
</gene>
<dbReference type="EMBL" id="JAGGMV010000004">
    <property type="protein sequence ID" value="MBP2201952.1"/>
    <property type="molecule type" value="Genomic_DNA"/>
</dbReference>
<evidence type="ECO:0000256" key="1">
    <source>
        <dbReference type="ARBA" id="ARBA00001713"/>
    </source>
</evidence>
<dbReference type="InterPro" id="IPR020672">
    <property type="entry name" value="Ribose5P_isomerase_typA_subgr"/>
</dbReference>
<dbReference type="GO" id="GO:0004751">
    <property type="term" value="F:ribose-5-phosphate isomerase activity"/>
    <property type="evidence" value="ECO:0007669"/>
    <property type="project" value="UniProtKB-UniRule"/>
</dbReference>
<dbReference type="NCBIfam" id="NF001924">
    <property type="entry name" value="PRK00702.1"/>
    <property type="match status" value="1"/>
</dbReference>